<keyword evidence="2" id="KW-1185">Reference proteome</keyword>
<name>A0A0R2E5A2_9LACO</name>
<comment type="caution">
    <text evidence="1">The sequence shown here is derived from an EMBL/GenBank/DDBJ whole genome shotgun (WGS) entry which is preliminary data.</text>
</comment>
<organism evidence="1 2">
    <name type="scientific">Liquorilactobacillus mali KCTC 3596 = DSM 20444</name>
    <dbReference type="NCBI Taxonomy" id="1046596"/>
    <lineage>
        <taxon>Bacteria</taxon>
        <taxon>Bacillati</taxon>
        <taxon>Bacillota</taxon>
        <taxon>Bacilli</taxon>
        <taxon>Lactobacillales</taxon>
        <taxon>Lactobacillaceae</taxon>
        <taxon>Liquorilactobacillus</taxon>
    </lineage>
</organism>
<dbReference type="PATRIC" id="fig|1046596.6.peg.2133"/>
<proteinExistence type="predicted"/>
<accession>A0A0R2E5A2</accession>
<dbReference type="Proteomes" id="UP000050898">
    <property type="component" value="Unassembled WGS sequence"/>
</dbReference>
<protein>
    <submittedName>
        <fullName evidence="1">Uncharacterized protein</fullName>
    </submittedName>
</protein>
<reference evidence="1 2" key="1">
    <citation type="journal article" date="2015" name="Genome Announc.">
        <title>Expanding the biotechnology potential of lactobacilli through comparative genomics of 213 strains and associated genera.</title>
        <authorList>
            <person name="Sun Z."/>
            <person name="Harris H.M."/>
            <person name="McCann A."/>
            <person name="Guo C."/>
            <person name="Argimon S."/>
            <person name="Zhang W."/>
            <person name="Yang X."/>
            <person name="Jeffery I.B."/>
            <person name="Cooney J.C."/>
            <person name="Kagawa T.F."/>
            <person name="Liu W."/>
            <person name="Song Y."/>
            <person name="Salvetti E."/>
            <person name="Wrobel A."/>
            <person name="Rasinkangas P."/>
            <person name="Parkhill J."/>
            <person name="Rea M.C."/>
            <person name="O'Sullivan O."/>
            <person name="Ritari J."/>
            <person name="Douillard F.P."/>
            <person name="Paul Ross R."/>
            <person name="Yang R."/>
            <person name="Briner A.E."/>
            <person name="Felis G.E."/>
            <person name="de Vos W.M."/>
            <person name="Barrangou R."/>
            <person name="Klaenhammer T.R."/>
            <person name="Caufield P.W."/>
            <person name="Cui Y."/>
            <person name="Zhang H."/>
            <person name="O'Toole P.W."/>
        </authorList>
    </citation>
    <scope>NUCLEOTIDE SEQUENCE [LARGE SCALE GENOMIC DNA]</scope>
    <source>
        <strain evidence="1 2">DSM 20444</strain>
    </source>
</reference>
<gene>
    <name evidence="1" type="ORF">FD00_GL002032</name>
</gene>
<dbReference type="AlphaFoldDB" id="A0A0R2E5A2"/>
<evidence type="ECO:0000313" key="1">
    <source>
        <dbReference type="EMBL" id="KRN10790.1"/>
    </source>
</evidence>
<evidence type="ECO:0000313" key="2">
    <source>
        <dbReference type="Proteomes" id="UP000050898"/>
    </source>
</evidence>
<sequence>MNNDPIKGILTVHDMRDIEFIDERGNWWETESPVKEEIHYIPKSEEYFDTLKELKQKYNV</sequence>
<dbReference type="EMBL" id="AYYH01000006">
    <property type="protein sequence ID" value="KRN10790.1"/>
    <property type="molecule type" value="Genomic_DNA"/>
</dbReference>